<evidence type="ECO:0000256" key="1">
    <source>
        <dbReference type="ARBA" id="ARBA00004141"/>
    </source>
</evidence>
<keyword evidence="4 7" id="KW-0812">Transmembrane</keyword>
<keyword evidence="6 7" id="KW-0472">Membrane</keyword>
<proteinExistence type="inferred from homology"/>
<dbReference type="GO" id="GO:0005345">
    <property type="term" value="F:purine nucleobase transmembrane transporter activity"/>
    <property type="evidence" value="ECO:0007669"/>
    <property type="project" value="UniProtKB-UniRule"/>
</dbReference>
<dbReference type="InterPro" id="IPR030182">
    <property type="entry name" value="PUP_plant"/>
</dbReference>
<evidence type="ECO:0000256" key="8">
    <source>
        <dbReference type="SAM" id="MobiDB-lite"/>
    </source>
</evidence>
<feature type="transmembrane region" description="Helical" evidence="7">
    <location>
        <begin position="334"/>
        <end position="355"/>
    </location>
</feature>
<evidence type="ECO:0000313" key="10">
    <source>
        <dbReference type="Proteomes" id="UP001420932"/>
    </source>
</evidence>
<name>A0AAP0L4B0_9MAGN</name>
<evidence type="ECO:0000256" key="4">
    <source>
        <dbReference type="ARBA" id="ARBA00022692"/>
    </source>
</evidence>
<organism evidence="9 10">
    <name type="scientific">Stephania yunnanensis</name>
    <dbReference type="NCBI Taxonomy" id="152371"/>
    <lineage>
        <taxon>Eukaryota</taxon>
        <taxon>Viridiplantae</taxon>
        <taxon>Streptophyta</taxon>
        <taxon>Embryophyta</taxon>
        <taxon>Tracheophyta</taxon>
        <taxon>Spermatophyta</taxon>
        <taxon>Magnoliopsida</taxon>
        <taxon>Ranunculales</taxon>
        <taxon>Menispermaceae</taxon>
        <taxon>Menispermoideae</taxon>
        <taxon>Cissampelideae</taxon>
        <taxon>Stephania</taxon>
    </lineage>
</organism>
<reference evidence="9 10" key="1">
    <citation type="submission" date="2024-01" db="EMBL/GenBank/DDBJ databases">
        <title>Genome assemblies of Stephania.</title>
        <authorList>
            <person name="Yang L."/>
        </authorList>
    </citation>
    <scope>NUCLEOTIDE SEQUENCE [LARGE SCALE GENOMIC DNA]</scope>
    <source>
        <strain evidence="9">YNDBR</strain>
        <tissue evidence="9">Leaf</tissue>
    </source>
</reference>
<dbReference type="Pfam" id="PF16913">
    <property type="entry name" value="PUNUT"/>
    <property type="match status" value="1"/>
</dbReference>
<dbReference type="EMBL" id="JBBNAF010000002">
    <property type="protein sequence ID" value="KAK9163412.1"/>
    <property type="molecule type" value="Genomic_DNA"/>
</dbReference>
<evidence type="ECO:0000256" key="2">
    <source>
        <dbReference type="ARBA" id="ARBA00006213"/>
    </source>
</evidence>
<accession>A0AAP0L4B0</accession>
<evidence type="ECO:0000256" key="7">
    <source>
        <dbReference type="RuleBase" id="RU368015"/>
    </source>
</evidence>
<dbReference type="PANTHER" id="PTHR31376">
    <property type="entry name" value="OS09G0467300 PROTEIN-RELATED"/>
    <property type="match status" value="1"/>
</dbReference>
<gene>
    <name evidence="9" type="ORF">Syun_004314</name>
</gene>
<feature type="transmembrane region" description="Helical" evidence="7">
    <location>
        <begin position="226"/>
        <end position="251"/>
    </location>
</feature>
<evidence type="ECO:0000313" key="9">
    <source>
        <dbReference type="EMBL" id="KAK9163412.1"/>
    </source>
</evidence>
<feature type="transmembrane region" description="Helical" evidence="7">
    <location>
        <begin position="194"/>
        <end position="214"/>
    </location>
</feature>
<feature type="region of interest" description="Disordered" evidence="8">
    <location>
        <begin position="21"/>
        <end position="50"/>
    </location>
</feature>
<evidence type="ECO:0000256" key="3">
    <source>
        <dbReference type="ARBA" id="ARBA00022448"/>
    </source>
</evidence>
<keyword evidence="5 7" id="KW-1133">Transmembrane helix</keyword>
<feature type="transmembrane region" description="Helical" evidence="7">
    <location>
        <begin position="263"/>
        <end position="286"/>
    </location>
</feature>
<dbReference type="GO" id="GO:0016020">
    <property type="term" value="C:membrane"/>
    <property type="evidence" value="ECO:0007669"/>
    <property type="project" value="UniProtKB-SubCell"/>
</dbReference>
<feature type="transmembrane region" description="Helical" evidence="7">
    <location>
        <begin position="361"/>
        <end position="380"/>
    </location>
</feature>
<dbReference type="PANTHER" id="PTHR31376:SF8">
    <property type="entry name" value="PURINE PERMEASE-RELATED"/>
    <property type="match status" value="1"/>
</dbReference>
<protein>
    <recommendedName>
        <fullName evidence="7">Probable purine permease</fullName>
    </recommendedName>
</protein>
<feature type="compositionally biased region" description="Basic and acidic residues" evidence="8">
    <location>
        <begin position="31"/>
        <end position="50"/>
    </location>
</feature>
<evidence type="ECO:0000256" key="5">
    <source>
        <dbReference type="ARBA" id="ARBA00022989"/>
    </source>
</evidence>
<comment type="similarity">
    <text evidence="2 7">Belongs to the purine permeases (TC 2.A.7.14) family.</text>
</comment>
<feature type="transmembrane region" description="Helical" evidence="7">
    <location>
        <begin position="60"/>
        <end position="80"/>
    </location>
</feature>
<dbReference type="GO" id="GO:0015211">
    <property type="term" value="F:purine nucleoside transmembrane transporter activity"/>
    <property type="evidence" value="ECO:0007669"/>
    <property type="project" value="UniProtKB-UniRule"/>
</dbReference>
<dbReference type="AlphaFoldDB" id="A0AAP0L4B0"/>
<dbReference type="InterPro" id="IPR037185">
    <property type="entry name" value="EmrE-like"/>
</dbReference>
<feature type="transmembrane region" description="Helical" evidence="7">
    <location>
        <begin position="100"/>
        <end position="116"/>
    </location>
</feature>
<dbReference type="Proteomes" id="UP001420932">
    <property type="component" value="Unassembled WGS sequence"/>
</dbReference>
<keyword evidence="10" id="KW-1185">Reference proteome</keyword>
<comment type="subcellular location">
    <subcellularLocation>
        <location evidence="1 7">Membrane</location>
        <topology evidence="1 7">Multi-pass membrane protein</topology>
    </subcellularLocation>
</comment>
<comment type="caution">
    <text evidence="9">The sequence shown here is derived from an EMBL/GenBank/DDBJ whole genome shotgun (WGS) entry which is preliminary data.</text>
</comment>
<feature type="transmembrane region" description="Helical" evidence="7">
    <location>
        <begin position="137"/>
        <end position="163"/>
    </location>
</feature>
<sequence>MEVMKCICRMRRDGIIIVDDGPSEAEGGAMEDSRRCPFDEKRERELRETEKKSSRNTKHWLLILNCLLVIVGNVSGPILLRCYYLHGGNRKWLTSWLQTAAFPIILIPISASLIINQSSSSSSNTKPSLSHLLINPTLFFGSVLIGALFGANSFLFALGLSYLPASTSALLMATQLAFTSVFAFFLVKQKFKAYTVNSVVLLTLGCVVLGFHVNGDRPSGVSKGEYASGFVITLGAAALLGFTLPLIELVYAKASTKVVTYGLVMQVQFVAALVATLVCTVGMIVNNDFQAISREAQAYGLGETKYYLVITFAALGFQAMVLGNLGVVFCSTSFFSGVLLSLLLPIQQVFAVIFFKEKFNAEKGMSLVLALWGFASYFYGEYKHLKKRRHRSSSTAENGSLSEP</sequence>
<dbReference type="SUPFAM" id="SSF103481">
    <property type="entry name" value="Multidrug resistance efflux transporter EmrE"/>
    <property type="match status" value="1"/>
</dbReference>
<evidence type="ECO:0000256" key="6">
    <source>
        <dbReference type="ARBA" id="ARBA00023136"/>
    </source>
</evidence>
<feature type="transmembrane region" description="Helical" evidence="7">
    <location>
        <begin position="169"/>
        <end position="187"/>
    </location>
</feature>
<feature type="transmembrane region" description="Helical" evidence="7">
    <location>
        <begin position="306"/>
        <end position="327"/>
    </location>
</feature>
<keyword evidence="3 7" id="KW-0813">Transport</keyword>